<evidence type="ECO:0000313" key="1">
    <source>
        <dbReference type="EMBL" id="GAA0491306.1"/>
    </source>
</evidence>
<dbReference type="InterPro" id="IPR006490">
    <property type="entry name" value="Maj_tail_phi13"/>
</dbReference>
<dbReference type="NCBIfam" id="TIGR01603">
    <property type="entry name" value="maj_tail_phi13"/>
    <property type="match status" value="1"/>
</dbReference>
<dbReference type="InterPro" id="IPR006724">
    <property type="entry name" value="Phage_TTP"/>
</dbReference>
<keyword evidence="2" id="KW-1185">Reference proteome</keyword>
<protein>
    <recommendedName>
        <fullName evidence="3">Phage major tail protein, phi13 family</fullName>
    </recommendedName>
</protein>
<reference evidence="1 2" key="1">
    <citation type="journal article" date="2019" name="Int. J. Syst. Evol. Microbiol.">
        <title>The Global Catalogue of Microorganisms (GCM) 10K type strain sequencing project: providing services to taxonomists for standard genome sequencing and annotation.</title>
        <authorList>
            <consortium name="The Broad Institute Genomics Platform"/>
            <consortium name="The Broad Institute Genome Sequencing Center for Infectious Disease"/>
            <person name="Wu L."/>
            <person name="Ma J."/>
        </authorList>
    </citation>
    <scope>NUCLEOTIDE SEQUENCE [LARGE SCALE GENOMIC DNA]</scope>
    <source>
        <strain evidence="1 2">JCM 12389</strain>
    </source>
</reference>
<name>A0ABN1B7H3_9BACI</name>
<proteinExistence type="predicted"/>
<evidence type="ECO:0008006" key="3">
    <source>
        <dbReference type="Google" id="ProtNLM"/>
    </source>
</evidence>
<evidence type="ECO:0000313" key="2">
    <source>
        <dbReference type="Proteomes" id="UP001500880"/>
    </source>
</evidence>
<gene>
    <name evidence="1" type="ORF">GCM10008986_16760</name>
</gene>
<dbReference type="RefSeq" id="WP_343839723.1">
    <property type="nucleotide sequence ID" value="NZ_BAAADO010000003.1"/>
</dbReference>
<dbReference type="Pfam" id="PF04630">
    <property type="entry name" value="Phage_TTP_1"/>
    <property type="match status" value="1"/>
</dbReference>
<dbReference type="EMBL" id="BAAADO010000003">
    <property type="protein sequence ID" value="GAA0491306.1"/>
    <property type="molecule type" value="Genomic_DNA"/>
</dbReference>
<comment type="caution">
    <text evidence="1">The sequence shown here is derived from an EMBL/GenBank/DDBJ whole genome shotgun (WGS) entry which is preliminary data.</text>
</comment>
<organism evidence="1 2">
    <name type="scientific">Salinibacillus aidingensis</name>
    <dbReference type="NCBI Taxonomy" id="237684"/>
    <lineage>
        <taxon>Bacteria</taxon>
        <taxon>Bacillati</taxon>
        <taxon>Bacillota</taxon>
        <taxon>Bacilli</taxon>
        <taxon>Bacillales</taxon>
        <taxon>Bacillaceae</taxon>
        <taxon>Salinibacillus</taxon>
    </lineage>
</organism>
<sequence>MNKEKLLKLNLQYFAGEEKNYKASTGVDEFYYGVLDEKTNTVSSINHVKFLQDIEVAMTSEIARAHGDNKVAELGVSQGPVTVSGNFHSIPQSDKDTLLGLEVSTNGLSAHGSTDNPPYVVVVFAKTYEDGSKEYVGLPKGKFLKTSISGQSKQGSTTFSQDPISAEFMDREVTGFKEEKSVVTGRDAKAENTKRDALFQAVFGQAYPSTTTTTSSTTTTTTVA</sequence>
<accession>A0ABN1B7H3</accession>
<dbReference type="Proteomes" id="UP001500880">
    <property type="component" value="Unassembled WGS sequence"/>
</dbReference>